<keyword evidence="4" id="KW-0812">Transmembrane</keyword>
<dbReference type="PANTHER" id="PTHR21461">
    <property type="entry name" value="GLYCOSYLTRANSFERASE FAMILY 92 PROTEIN"/>
    <property type="match status" value="1"/>
</dbReference>
<proteinExistence type="predicted"/>
<dbReference type="InterPro" id="IPR029044">
    <property type="entry name" value="Nucleotide-diphossugar_trans"/>
</dbReference>
<evidence type="ECO:0000256" key="6">
    <source>
        <dbReference type="ARBA" id="ARBA00023136"/>
    </source>
</evidence>
<gene>
    <name evidence="7" type="ORF">E0W69_018275</name>
</gene>
<keyword evidence="8" id="KW-1185">Reference proteome</keyword>
<dbReference type="GO" id="GO:0016020">
    <property type="term" value="C:membrane"/>
    <property type="evidence" value="ECO:0007669"/>
    <property type="project" value="UniProtKB-SubCell"/>
</dbReference>
<protein>
    <recommendedName>
        <fullName evidence="9">Glycosyltransferase family 2 protein</fullName>
    </recommendedName>
</protein>
<keyword evidence="5" id="KW-1133">Transmembrane helix</keyword>
<comment type="subcellular location">
    <subcellularLocation>
        <location evidence="1">Membrane</location>
        <topology evidence="1">Single-pass membrane protein</topology>
    </subcellularLocation>
</comment>
<dbReference type="EMBL" id="CP044016">
    <property type="protein sequence ID" value="QES90520.1"/>
    <property type="molecule type" value="Genomic_DNA"/>
</dbReference>
<evidence type="ECO:0000313" key="7">
    <source>
        <dbReference type="EMBL" id="QES90520.1"/>
    </source>
</evidence>
<dbReference type="KEGG" id="arac:E0W69_018275"/>
<dbReference type="InterPro" id="IPR008166">
    <property type="entry name" value="Glyco_transf_92"/>
</dbReference>
<name>A0A5P2G9Z2_9BACT</name>
<reference evidence="7 8" key="1">
    <citation type="submission" date="2019-09" db="EMBL/GenBank/DDBJ databases">
        <title>Complete genome sequence of Arachidicoccus sp. B3-10 isolated from apple orchard soil.</title>
        <authorList>
            <person name="Kim H.S."/>
            <person name="Han K.-I."/>
            <person name="Suh M.K."/>
            <person name="Lee K.C."/>
            <person name="Eom M.K."/>
            <person name="Kim J.-S."/>
            <person name="Kang S.W."/>
            <person name="Sin Y."/>
            <person name="Lee J.-S."/>
        </authorList>
    </citation>
    <scope>NUCLEOTIDE SEQUENCE [LARGE SCALE GENOMIC DNA]</scope>
    <source>
        <strain evidence="7 8">B3-10</strain>
    </source>
</reference>
<dbReference type="Proteomes" id="UP000292424">
    <property type="component" value="Chromosome"/>
</dbReference>
<dbReference type="Pfam" id="PF01697">
    <property type="entry name" value="Glyco_transf_92"/>
    <property type="match status" value="1"/>
</dbReference>
<evidence type="ECO:0000256" key="5">
    <source>
        <dbReference type="ARBA" id="ARBA00022989"/>
    </source>
</evidence>
<keyword evidence="6" id="KW-0472">Membrane</keyword>
<sequence length="279" mass="32630">MKKIINLIKSLFFFKAKKIDNCYISICCIQKDENEYLLEWIDYHQKIGVEHFYIYNNDSQISPKPLLRKHLKSGLVTLINIPGKNQQLNAYNLCIQKYGSLSKWIAFIDIDEFIVPKSTNGNLREFLEKFEDYGAVGVNWLIFGSNGHKVRNGESVINKFLKRSAGSTLINTHIKSIVQPKYVLRNDNPHFFWYLDDKFCVNENYEKINGPFSPHSSEKIQINHYQCKSEEEYMDRIKRGCADGRPDVYKMQSFFDVDKIANEVIDESAVNIYNKLKKL</sequence>
<evidence type="ECO:0000256" key="4">
    <source>
        <dbReference type="ARBA" id="ARBA00022692"/>
    </source>
</evidence>
<dbReference type="GO" id="GO:0005737">
    <property type="term" value="C:cytoplasm"/>
    <property type="evidence" value="ECO:0007669"/>
    <property type="project" value="TreeGrafter"/>
</dbReference>
<keyword evidence="2" id="KW-0328">Glycosyltransferase</keyword>
<dbReference type="RefSeq" id="WP_131331501.1">
    <property type="nucleotide sequence ID" value="NZ_CP044016.1"/>
</dbReference>
<dbReference type="SUPFAM" id="SSF53448">
    <property type="entry name" value="Nucleotide-diphospho-sugar transferases"/>
    <property type="match status" value="1"/>
</dbReference>
<evidence type="ECO:0008006" key="9">
    <source>
        <dbReference type="Google" id="ProtNLM"/>
    </source>
</evidence>
<keyword evidence="3" id="KW-0808">Transferase</keyword>
<accession>A0A5P2G9Z2</accession>
<evidence type="ECO:0000313" key="8">
    <source>
        <dbReference type="Proteomes" id="UP000292424"/>
    </source>
</evidence>
<dbReference type="AlphaFoldDB" id="A0A5P2G9Z2"/>
<organism evidence="7 8">
    <name type="scientific">Rhizosphaericola mali</name>
    <dbReference type="NCBI Taxonomy" id="2545455"/>
    <lineage>
        <taxon>Bacteria</taxon>
        <taxon>Pseudomonadati</taxon>
        <taxon>Bacteroidota</taxon>
        <taxon>Chitinophagia</taxon>
        <taxon>Chitinophagales</taxon>
        <taxon>Chitinophagaceae</taxon>
        <taxon>Rhizosphaericola</taxon>
    </lineage>
</organism>
<evidence type="ECO:0000256" key="3">
    <source>
        <dbReference type="ARBA" id="ARBA00022679"/>
    </source>
</evidence>
<dbReference type="PANTHER" id="PTHR21461:SF69">
    <property type="entry name" value="GLYCOSYLTRANSFERASE FAMILY 92 PROTEIN"/>
    <property type="match status" value="1"/>
</dbReference>
<evidence type="ECO:0000256" key="1">
    <source>
        <dbReference type="ARBA" id="ARBA00004167"/>
    </source>
</evidence>
<dbReference type="OrthoDB" id="671468at2"/>
<dbReference type="GO" id="GO:0016757">
    <property type="term" value="F:glycosyltransferase activity"/>
    <property type="evidence" value="ECO:0007669"/>
    <property type="project" value="UniProtKB-KW"/>
</dbReference>
<evidence type="ECO:0000256" key="2">
    <source>
        <dbReference type="ARBA" id="ARBA00022676"/>
    </source>
</evidence>